<dbReference type="InterPro" id="IPR008965">
    <property type="entry name" value="CBM2/CBM3_carb-bd_dom_sf"/>
</dbReference>
<comment type="caution">
    <text evidence="4">The sequence shown here is derived from an EMBL/GenBank/DDBJ whole genome shotgun (WGS) entry which is preliminary data.</text>
</comment>
<dbReference type="Proteomes" id="UP001597076">
    <property type="component" value="Unassembled WGS sequence"/>
</dbReference>
<feature type="region of interest" description="Disordered" evidence="1">
    <location>
        <begin position="195"/>
        <end position="231"/>
    </location>
</feature>
<dbReference type="AlphaFoldDB" id="A0ABD6BFS8"/>
<evidence type="ECO:0000259" key="3">
    <source>
        <dbReference type="Pfam" id="PF00963"/>
    </source>
</evidence>
<protein>
    <submittedName>
        <fullName evidence="4">Cohesin domain-containing protein</fullName>
    </submittedName>
</protein>
<gene>
    <name evidence="4" type="ORF">ACFR99_09600</name>
</gene>
<feature type="transmembrane region" description="Helical" evidence="2">
    <location>
        <begin position="20"/>
        <end position="44"/>
    </location>
</feature>
<keyword evidence="2" id="KW-0472">Membrane</keyword>
<accession>A0ABD6BFS8</accession>
<evidence type="ECO:0000256" key="1">
    <source>
        <dbReference type="SAM" id="MobiDB-lite"/>
    </source>
</evidence>
<organism evidence="4 5">
    <name type="scientific">Haloarchaeobius amylolyticus</name>
    <dbReference type="NCBI Taxonomy" id="1198296"/>
    <lineage>
        <taxon>Archaea</taxon>
        <taxon>Methanobacteriati</taxon>
        <taxon>Methanobacteriota</taxon>
        <taxon>Stenosarchaea group</taxon>
        <taxon>Halobacteria</taxon>
        <taxon>Halobacteriales</taxon>
        <taxon>Halorubellaceae</taxon>
        <taxon>Haloarchaeobius</taxon>
    </lineage>
</organism>
<reference evidence="4 5" key="1">
    <citation type="journal article" date="2019" name="Int. J. Syst. Evol. Microbiol.">
        <title>The Global Catalogue of Microorganisms (GCM) 10K type strain sequencing project: providing services to taxonomists for standard genome sequencing and annotation.</title>
        <authorList>
            <consortium name="The Broad Institute Genomics Platform"/>
            <consortium name="The Broad Institute Genome Sequencing Center for Infectious Disease"/>
            <person name="Wu L."/>
            <person name="Ma J."/>
        </authorList>
    </citation>
    <scope>NUCLEOTIDE SEQUENCE [LARGE SCALE GENOMIC DNA]</scope>
    <source>
        <strain evidence="4 5">CGMCC 1.12230</strain>
    </source>
</reference>
<keyword evidence="2" id="KW-1133">Transmembrane helix</keyword>
<evidence type="ECO:0000313" key="4">
    <source>
        <dbReference type="EMBL" id="MFD1563802.1"/>
    </source>
</evidence>
<keyword evidence="2" id="KW-0812">Transmembrane</keyword>
<dbReference type="Pfam" id="PF00963">
    <property type="entry name" value="Cohesin"/>
    <property type="match status" value="1"/>
</dbReference>
<keyword evidence="5" id="KW-1185">Reference proteome</keyword>
<evidence type="ECO:0000256" key="2">
    <source>
        <dbReference type="SAM" id="Phobius"/>
    </source>
</evidence>
<feature type="transmembrane region" description="Helical" evidence="2">
    <location>
        <begin position="238"/>
        <end position="256"/>
    </location>
</feature>
<name>A0ABD6BFS8_9EURY</name>
<sequence length="263" mass="26900">MTVPRADTGRDSVASDAIRIVAVVGTAVLLALSLAGIAGTAVAIDQVAILSPDRTTIEATPGETLEIDVTLQSQGGHGGEGVTNVSLVAQYHPDYLAVTDVERGPWLEGNETEVHTRTAIANEQGTAVIEQRREPAAGGTAGTGTIATLTVQVAPDAPAGTTTISFDETDVALTGDWPIAVVDESATVSIDGGTESLAAFDHPDPDTLALEETGSGANDSSDDGGTADRGGELPIPGFTTWIALVALSVVAGVLWLNRNSRHR</sequence>
<evidence type="ECO:0000313" key="5">
    <source>
        <dbReference type="Proteomes" id="UP001597076"/>
    </source>
</evidence>
<dbReference type="EMBL" id="JBHUDI010000005">
    <property type="protein sequence ID" value="MFD1563802.1"/>
    <property type="molecule type" value="Genomic_DNA"/>
</dbReference>
<dbReference type="InterPro" id="IPR002102">
    <property type="entry name" value="Cohesin_dom"/>
</dbReference>
<dbReference type="SUPFAM" id="SSF49384">
    <property type="entry name" value="Carbohydrate-binding domain"/>
    <property type="match status" value="1"/>
</dbReference>
<proteinExistence type="predicted"/>
<dbReference type="Gene3D" id="2.60.40.680">
    <property type="match status" value="1"/>
</dbReference>
<feature type="domain" description="Cohesin" evidence="3">
    <location>
        <begin position="56"/>
        <end position="169"/>
    </location>
</feature>
<dbReference type="RefSeq" id="WP_390286703.1">
    <property type="nucleotide sequence ID" value="NZ_JBHUDI010000005.1"/>
</dbReference>